<dbReference type="AlphaFoldDB" id="A0A6H0XP11"/>
<reference evidence="2 3" key="1">
    <citation type="journal article" date="2016" name="Sci. Rep.">
        <title>Peltaster fructicola genome reveals evolution from an invasive phytopathogen to an ectophytic parasite.</title>
        <authorList>
            <person name="Xu C."/>
            <person name="Chen H."/>
            <person name="Gleason M.L."/>
            <person name="Xu J.R."/>
            <person name="Liu H."/>
            <person name="Zhang R."/>
            <person name="Sun G."/>
        </authorList>
    </citation>
    <scope>NUCLEOTIDE SEQUENCE [LARGE SCALE GENOMIC DNA]</scope>
    <source>
        <strain evidence="2 3">LNHT1506</strain>
    </source>
</reference>
<keyword evidence="3" id="KW-1185">Reference proteome</keyword>
<evidence type="ECO:0000313" key="3">
    <source>
        <dbReference type="Proteomes" id="UP000503462"/>
    </source>
</evidence>
<dbReference type="EMBL" id="CP051139">
    <property type="protein sequence ID" value="QIW96496.1"/>
    <property type="molecule type" value="Genomic_DNA"/>
</dbReference>
<accession>A0A6H0XP11</accession>
<evidence type="ECO:0000256" key="1">
    <source>
        <dbReference type="SAM" id="MobiDB-lite"/>
    </source>
</evidence>
<name>A0A6H0XP11_9PEZI</name>
<organism evidence="2 3">
    <name type="scientific">Peltaster fructicola</name>
    <dbReference type="NCBI Taxonomy" id="286661"/>
    <lineage>
        <taxon>Eukaryota</taxon>
        <taxon>Fungi</taxon>
        <taxon>Dikarya</taxon>
        <taxon>Ascomycota</taxon>
        <taxon>Pezizomycotina</taxon>
        <taxon>Dothideomycetes</taxon>
        <taxon>Dothideomycetes incertae sedis</taxon>
        <taxon>Peltaster</taxon>
    </lineage>
</organism>
<feature type="region of interest" description="Disordered" evidence="1">
    <location>
        <begin position="26"/>
        <end position="68"/>
    </location>
</feature>
<dbReference type="Proteomes" id="UP000503462">
    <property type="component" value="Chromosome 1"/>
</dbReference>
<sequence>MKHNPNVTIQPTVEDRTVTRTNLFKKPAGKPAEKPAEGERSQATIRRGGGGEFARRGCPVGSGGRGRS</sequence>
<proteinExistence type="predicted"/>
<feature type="compositionally biased region" description="Basic and acidic residues" evidence="1">
    <location>
        <begin position="31"/>
        <end position="40"/>
    </location>
</feature>
<protein>
    <submittedName>
        <fullName evidence="2">Uncharacterized protein</fullName>
    </submittedName>
</protein>
<gene>
    <name evidence="2" type="ORF">AMS68_002014</name>
</gene>
<evidence type="ECO:0000313" key="2">
    <source>
        <dbReference type="EMBL" id="QIW96496.1"/>
    </source>
</evidence>